<dbReference type="PROSITE" id="PS50404">
    <property type="entry name" value="GST_NTER"/>
    <property type="match status" value="1"/>
</dbReference>
<name>A0A8H4CT86_COLGL</name>
<dbReference type="AlphaFoldDB" id="A0A8H4CT86"/>
<evidence type="ECO:0000256" key="1">
    <source>
        <dbReference type="ARBA" id="ARBA00012452"/>
    </source>
</evidence>
<dbReference type="PANTHER" id="PTHR43900">
    <property type="entry name" value="GLUTATHIONE S-TRANSFERASE RHO"/>
    <property type="match status" value="1"/>
</dbReference>
<dbReference type="Gene3D" id="3.40.30.10">
    <property type="entry name" value="Glutaredoxin"/>
    <property type="match status" value="1"/>
</dbReference>
<dbReference type="SUPFAM" id="SSF52833">
    <property type="entry name" value="Thioredoxin-like"/>
    <property type="match status" value="1"/>
</dbReference>
<organism evidence="4 5">
    <name type="scientific">Colletotrichum gloeosporioides</name>
    <name type="common">Anthracnose fungus</name>
    <name type="synonym">Glomerella cingulata</name>
    <dbReference type="NCBI Taxonomy" id="474922"/>
    <lineage>
        <taxon>Eukaryota</taxon>
        <taxon>Fungi</taxon>
        <taxon>Dikarya</taxon>
        <taxon>Ascomycota</taxon>
        <taxon>Pezizomycotina</taxon>
        <taxon>Sordariomycetes</taxon>
        <taxon>Hypocreomycetidae</taxon>
        <taxon>Glomerellales</taxon>
        <taxon>Glomerellaceae</taxon>
        <taxon>Colletotrichum</taxon>
        <taxon>Colletotrichum gloeosporioides species complex</taxon>
    </lineage>
</organism>
<dbReference type="SUPFAM" id="SSF47616">
    <property type="entry name" value="GST C-terminal domain-like"/>
    <property type="match status" value="1"/>
</dbReference>
<evidence type="ECO:0000256" key="2">
    <source>
        <dbReference type="ARBA" id="ARBA00022679"/>
    </source>
</evidence>
<reference evidence="4" key="2">
    <citation type="submission" date="2020-03" db="EMBL/GenBank/DDBJ databases">
        <authorList>
            <person name="Fu F.-F."/>
            <person name="Chen J."/>
        </authorList>
    </citation>
    <scope>NUCLEOTIDE SEQUENCE</scope>
    <source>
        <strain evidence="4">Lc1</strain>
    </source>
</reference>
<comment type="caution">
    <text evidence="4">The sequence shown here is derived from an EMBL/GenBank/DDBJ whole genome shotgun (WGS) entry which is preliminary data.</text>
</comment>
<evidence type="ECO:0000259" key="3">
    <source>
        <dbReference type="PROSITE" id="PS50404"/>
    </source>
</evidence>
<feature type="domain" description="GST N-terminal" evidence="3">
    <location>
        <begin position="1"/>
        <end position="45"/>
    </location>
</feature>
<keyword evidence="5" id="KW-1185">Reference proteome</keyword>
<evidence type="ECO:0000313" key="5">
    <source>
        <dbReference type="Proteomes" id="UP000613401"/>
    </source>
</evidence>
<dbReference type="RefSeq" id="XP_045268884.1">
    <property type="nucleotide sequence ID" value="XM_045405293.1"/>
</dbReference>
<dbReference type="GO" id="GO:0004364">
    <property type="term" value="F:glutathione transferase activity"/>
    <property type="evidence" value="ECO:0007669"/>
    <property type="project" value="UniProtKB-EC"/>
</dbReference>
<dbReference type="GO" id="GO:0043295">
    <property type="term" value="F:glutathione binding"/>
    <property type="evidence" value="ECO:0007669"/>
    <property type="project" value="TreeGrafter"/>
</dbReference>
<evidence type="ECO:0000313" key="4">
    <source>
        <dbReference type="EMBL" id="KAF3809725.1"/>
    </source>
</evidence>
<dbReference type="PANTHER" id="PTHR43900:SF3">
    <property type="entry name" value="GLUTATHIONE S-TRANSFERASE RHO"/>
    <property type="match status" value="1"/>
</dbReference>
<dbReference type="InterPro" id="IPR036249">
    <property type="entry name" value="Thioredoxin-like_sf"/>
</dbReference>
<dbReference type="GeneID" id="69012417"/>
<reference evidence="4" key="1">
    <citation type="journal article" date="2020" name="Phytopathology">
        <title>Genome sequence and comparative analysis of Colletotrichum gloeosporioides isolated from Liriodendron leaves.</title>
        <authorList>
            <person name="Fu F.F."/>
            <person name="Hao Z."/>
            <person name="Wang P."/>
            <person name="Lu Y."/>
            <person name="Xue L.J."/>
            <person name="Wei G."/>
            <person name="Tian Y."/>
            <person name="Baishi H."/>
            <person name="Xu H."/>
            <person name="Shi J."/>
            <person name="Cheng T."/>
            <person name="Wang G."/>
            <person name="Yi Y."/>
            <person name="Chen J."/>
        </authorList>
    </citation>
    <scope>NUCLEOTIDE SEQUENCE</scope>
    <source>
        <strain evidence="4">Lc1</strain>
    </source>
</reference>
<dbReference type="InterPro" id="IPR004045">
    <property type="entry name" value="Glutathione_S-Trfase_N"/>
</dbReference>
<dbReference type="EC" id="2.5.1.18" evidence="1"/>
<proteinExistence type="predicted"/>
<gene>
    <name evidence="4" type="ORF">GCG54_00005266</name>
</gene>
<protein>
    <recommendedName>
        <fullName evidence="1">glutathione transferase</fullName>
        <ecNumber evidence="1">2.5.1.18</ecNumber>
    </recommendedName>
</protein>
<sequence length="169" mass="19111">MAQDPDCIKTYHPFDLITVIQDGDLQLFESRAIFRYIIAKFGASSSLGVITSGDPIMIAKFEKALSIGYSYVDPSVRTLCNENSWNSPAEAANSLELEKAPAMFKTALDYYEDLLGFNSLADIYVFTWMPYIKFLGLYDEVAAGPNFEGLWKRVSTRPPWQKVLRDMPQ</sequence>
<dbReference type="Proteomes" id="UP000613401">
    <property type="component" value="Unassembled WGS sequence"/>
</dbReference>
<dbReference type="GO" id="GO:0006749">
    <property type="term" value="P:glutathione metabolic process"/>
    <property type="evidence" value="ECO:0007669"/>
    <property type="project" value="TreeGrafter"/>
</dbReference>
<dbReference type="Gene3D" id="1.20.1050.10">
    <property type="match status" value="1"/>
</dbReference>
<dbReference type="InterPro" id="IPR036282">
    <property type="entry name" value="Glutathione-S-Trfase_C_sf"/>
</dbReference>
<dbReference type="EMBL" id="WVTB01000015">
    <property type="protein sequence ID" value="KAF3809725.1"/>
    <property type="molecule type" value="Genomic_DNA"/>
</dbReference>
<dbReference type="GO" id="GO:0005737">
    <property type="term" value="C:cytoplasm"/>
    <property type="evidence" value="ECO:0007669"/>
    <property type="project" value="TreeGrafter"/>
</dbReference>
<accession>A0A8H4CT86</accession>
<keyword evidence="2 4" id="KW-0808">Transferase</keyword>